<dbReference type="AlphaFoldDB" id="A0A1X7VLS6"/>
<keyword evidence="2" id="KW-0645">Protease</keyword>
<dbReference type="InterPro" id="IPR008580">
    <property type="entry name" value="PPPDE_dom"/>
</dbReference>
<dbReference type="EnsemblMetazoa" id="Aqu2.1.41022_001">
    <property type="protein sequence ID" value="Aqu2.1.41022_001"/>
    <property type="gene ID" value="Aqu2.1.41022"/>
</dbReference>
<name>A0A1X7VLS6_AMPQE</name>
<dbReference type="GO" id="GO:0070646">
    <property type="term" value="P:protein modification by small protein removal"/>
    <property type="evidence" value="ECO:0007669"/>
    <property type="project" value="TreeGrafter"/>
</dbReference>
<dbReference type="KEGG" id="aqu:100635259"/>
<dbReference type="SUPFAM" id="SSF46934">
    <property type="entry name" value="UBA-like"/>
    <property type="match status" value="1"/>
</dbReference>
<evidence type="ECO:0000259" key="5">
    <source>
        <dbReference type="PROSITE" id="PS50030"/>
    </source>
</evidence>
<evidence type="ECO:0000313" key="7">
    <source>
        <dbReference type="EnsemblMetazoa" id="Aqu2.1.41022_001"/>
    </source>
</evidence>
<feature type="domain" description="PPPDE" evidence="6">
    <location>
        <begin position="3"/>
        <end position="144"/>
    </location>
</feature>
<dbReference type="GO" id="GO:0008233">
    <property type="term" value="F:peptidase activity"/>
    <property type="evidence" value="ECO:0007669"/>
    <property type="project" value="UniProtKB-KW"/>
</dbReference>
<feature type="compositionally biased region" description="Low complexity" evidence="4">
    <location>
        <begin position="162"/>
        <end position="183"/>
    </location>
</feature>
<dbReference type="Gene3D" id="3.90.1720.30">
    <property type="entry name" value="PPPDE domains"/>
    <property type="match status" value="1"/>
</dbReference>
<feature type="region of interest" description="Disordered" evidence="4">
    <location>
        <begin position="153"/>
        <end position="188"/>
    </location>
</feature>
<dbReference type="STRING" id="400682.A0A1X7VLS6"/>
<accession>A0A1X7VLS6</accession>
<reference evidence="8" key="1">
    <citation type="journal article" date="2010" name="Nature">
        <title>The Amphimedon queenslandica genome and the evolution of animal complexity.</title>
        <authorList>
            <person name="Srivastava M."/>
            <person name="Simakov O."/>
            <person name="Chapman J."/>
            <person name="Fahey B."/>
            <person name="Gauthier M.E."/>
            <person name="Mitros T."/>
            <person name="Richards G.S."/>
            <person name="Conaco C."/>
            <person name="Dacre M."/>
            <person name="Hellsten U."/>
            <person name="Larroux C."/>
            <person name="Putnam N.H."/>
            <person name="Stanke M."/>
            <person name="Adamska M."/>
            <person name="Darling A."/>
            <person name="Degnan S.M."/>
            <person name="Oakley T.H."/>
            <person name="Plachetzki D.C."/>
            <person name="Zhai Y."/>
            <person name="Adamski M."/>
            <person name="Calcino A."/>
            <person name="Cummins S.F."/>
            <person name="Goodstein D.M."/>
            <person name="Harris C."/>
            <person name="Jackson D.J."/>
            <person name="Leys S.P."/>
            <person name="Shu S."/>
            <person name="Woodcroft B.J."/>
            <person name="Vervoort M."/>
            <person name="Kosik K.S."/>
            <person name="Manning G."/>
            <person name="Degnan B.M."/>
            <person name="Rokhsar D.S."/>
        </authorList>
    </citation>
    <scope>NUCLEOTIDE SEQUENCE [LARGE SCALE GENOMIC DNA]</scope>
</reference>
<dbReference type="PROSITE" id="PS51858">
    <property type="entry name" value="PPPDE"/>
    <property type="match status" value="1"/>
</dbReference>
<dbReference type="Proteomes" id="UP000007879">
    <property type="component" value="Unassembled WGS sequence"/>
</dbReference>
<evidence type="ECO:0000256" key="1">
    <source>
        <dbReference type="ARBA" id="ARBA00008140"/>
    </source>
</evidence>
<dbReference type="InParanoid" id="A0A1X7VLS6"/>
<dbReference type="InterPro" id="IPR042266">
    <property type="entry name" value="PPPDE_sf"/>
</dbReference>
<dbReference type="GO" id="GO:0006508">
    <property type="term" value="P:proteolysis"/>
    <property type="evidence" value="ECO:0007669"/>
    <property type="project" value="UniProtKB-KW"/>
</dbReference>
<dbReference type="Pfam" id="PF05903">
    <property type="entry name" value="Peptidase_C97"/>
    <property type="match status" value="1"/>
</dbReference>
<gene>
    <name evidence="7" type="primary">100635259</name>
</gene>
<dbReference type="InterPro" id="IPR009060">
    <property type="entry name" value="UBA-like_sf"/>
</dbReference>
<proteinExistence type="inferred from homology"/>
<dbReference type="SMART" id="SM01179">
    <property type="entry name" value="DUF862"/>
    <property type="match status" value="1"/>
</dbReference>
<dbReference type="Gene3D" id="1.10.8.10">
    <property type="entry name" value="DNA helicase RuvA subunit, C-terminal domain"/>
    <property type="match status" value="1"/>
</dbReference>
<dbReference type="eggNOG" id="KOG0324">
    <property type="taxonomic scope" value="Eukaryota"/>
</dbReference>
<protein>
    <recommendedName>
        <fullName evidence="9">UBA domain-containing protein</fullName>
    </recommendedName>
</protein>
<dbReference type="PROSITE" id="PS50030">
    <property type="entry name" value="UBA"/>
    <property type="match status" value="1"/>
</dbReference>
<dbReference type="PANTHER" id="PTHR12378:SF7">
    <property type="entry name" value="DESUMOYLATING ISOPEPTIDASE 1"/>
    <property type="match status" value="1"/>
</dbReference>
<organism evidence="7">
    <name type="scientific">Amphimedon queenslandica</name>
    <name type="common">Sponge</name>
    <dbReference type="NCBI Taxonomy" id="400682"/>
    <lineage>
        <taxon>Eukaryota</taxon>
        <taxon>Metazoa</taxon>
        <taxon>Porifera</taxon>
        <taxon>Demospongiae</taxon>
        <taxon>Heteroscleromorpha</taxon>
        <taxon>Haplosclerida</taxon>
        <taxon>Niphatidae</taxon>
        <taxon>Amphimedon</taxon>
    </lineage>
</organism>
<dbReference type="OrthoDB" id="21221at2759"/>
<evidence type="ECO:0000256" key="3">
    <source>
        <dbReference type="ARBA" id="ARBA00022801"/>
    </source>
</evidence>
<evidence type="ECO:0000256" key="2">
    <source>
        <dbReference type="ARBA" id="ARBA00022670"/>
    </source>
</evidence>
<evidence type="ECO:0000259" key="6">
    <source>
        <dbReference type="PROSITE" id="PS51858"/>
    </source>
</evidence>
<reference evidence="7" key="2">
    <citation type="submission" date="2017-05" db="UniProtKB">
        <authorList>
            <consortium name="EnsemblMetazoa"/>
        </authorList>
    </citation>
    <scope>IDENTIFICATION</scope>
</reference>
<evidence type="ECO:0008006" key="9">
    <source>
        <dbReference type="Google" id="ProtNLM"/>
    </source>
</evidence>
<dbReference type="PANTHER" id="PTHR12378">
    <property type="entry name" value="DESUMOYLATING ISOPEPTIDASE"/>
    <property type="match status" value="1"/>
</dbReference>
<keyword evidence="8" id="KW-1185">Reference proteome</keyword>
<evidence type="ECO:0000313" key="8">
    <source>
        <dbReference type="Proteomes" id="UP000007879"/>
    </source>
</evidence>
<dbReference type="EnsemblMetazoa" id="XM_003383611.3">
    <property type="protein sequence ID" value="XP_003383659.1"/>
    <property type="gene ID" value="LOC100635259"/>
</dbReference>
<keyword evidence="3" id="KW-0378">Hydrolase</keyword>
<dbReference type="InterPro" id="IPR015940">
    <property type="entry name" value="UBA"/>
</dbReference>
<comment type="similarity">
    <text evidence="1">Belongs to the DeSI family.</text>
</comment>
<sequence>MPQKVQVYIYDLSMGLASQFSALFLGKQINGIWHTGIVVYGKEWFYGGEGIMHTHPGGTVMGPPHQVEDLGETDVPEEIFRDYLKDISAQFSNQTYNLFTNNCNTFSNEIAQFLTSRSIPEHISNLPQEVLETPFGAQIKPMLDQMQNIRGNFEQPLPAAPPQARQSTSTSTARPAPTATGGSQSFPESDILKITSKGFSRSEALKELDKCNGDADKALVCLLARSLKI</sequence>
<evidence type="ECO:0000256" key="4">
    <source>
        <dbReference type="SAM" id="MobiDB-lite"/>
    </source>
</evidence>
<feature type="domain" description="UBA" evidence="5">
    <location>
        <begin position="185"/>
        <end position="225"/>
    </location>
</feature>